<feature type="region of interest" description="Disordered" evidence="13">
    <location>
        <begin position="205"/>
        <end position="293"/>
    </location>
</feature>
<dbReference type="InterPro" id="IPR036050">
    <property type="entry name" value="Regulatory_protein_E2_N"/>
</dbReference>
<evidence type="ECO:0000256" key="2">
    <source>
        <dbReference type="ARBA" id="ARBA00007794"/>
    </source>
</evidence>
<dbReference type="GO" id="GO:0000166">
    <property type="term" value="F:nucleotide binding"/>
    <property type="evidence" value="ECO:0007669"/>
    <property type="project" value="UniProtKB-UniRule"/>
</dbReference>
<dbReference type="InterPro" id="IPR033668">
    <property type="entry name" value="Reg_prot_E2"/>
</dbReference>
<dbReference type="InterPro" id="IPR012677">
    <property type="entry name" value="Nucleotide-bd_a/b_plait_sf"/>
</dbReference>
<evidence type="ECO:0000313" key="16">
    <source>
        <dbReference type="EMBL" id="AYA94798.1"/>
    </source>
</evidence>
<evidence type="ECO:0000256" key="5">
    <source>
        <dbReference type="ARBA" id="ARBA00022553"/>
    </source>
</evidence>
<keyword evidence="5 12" id="KW-0597">Phosphoprotein</keyword>
<dbReference type="InterPro" id="IPR001866">
    <property type="entry name" value="PPV_E2_N"/>
</dbReference>
<organism evidence="16">
    <name type="scientific">Human papillomavirus</name>
    <dbReference type="NCBI Taxonomy" id="10566"/>
    <lineage>
        <taxon>Viruses</taxon>
        <taxon>Monodnaviria</taxon>
        <taxon>Shotokuvirae</taxon>
        <taxon>Cossaviricota</taxon>
        <taxon>Papovaviricetes</taxon>
        <taxon>Zurhausenvirales</taxon>
        <taxon>Papillomaviridae</taxon>
    </lineage>
</organism>
<keyword evidence="11 12" id="KW-0804">Transcription</keyword>
<evidence type="ECO:0000256" key="11">
    <source>
        <dbReference type="ARBA" id="ARBA00023163"/>
    </source>
</evidence>
<dbReference type="GO" id="GO:0006351">
    <property type="term" value="P:DNA-templated transcription"/>
    <property type="evidence" value="ECO:0007669"/>
    <property type="project" value="UniProtKB-UniRule"/>
</dbReference>
<keyword evidence="4 12" id="KW-0244">Early protein</keyword>
<dbReference type="GO" id="GO:0006260">
    <property type="term" value="P:DNA replication"/>
    <property type="evidence" value="ECO:0007669"/>
    <property type="project" value="UniProtKB-KW"/>
</dbReference>
<comment type="function">
    <text evidence="12">Plays a role in the initiation of viral DNA replication. A dimer of E2 interacts with a dimer of E1 in order to improve specificity of E1 DNA binding activity. Once the complex recognizes and binds DNA at specific sites, the E2 dimer is removed from DNA. E2 also regulates viral transcription through binding to the E2RE response element (5'-ACCNNNNNNGGT-3') present in multiple copies in the regulatory regions of the viral genome. Activates or represses transcription depending on E2RE's position with regards to proximal promoter elements including the TATA-box. Repression occurs by sterically hindering the assembly of the transcription initiation complex.</text>
</comment>
<keyword evidence="7 12" id="KW-0235">DNA replication</keyword>
<name>A0A385PM90_9PAPI</name>
<dbReference type="Pfam" id="PF00508">
    <property type="entry name" value="PPV_E2_N"/>
    <property type="match status" value="1"/>
</dbReference>
<dbReference type="InterPro" id="IPR035975">
    <property type="entry name" value="E2/EBNA1_C_sf"/>
</dbReference>
<keyword evidence="12" id="KW-1017">Isopeptide bond</keyword>
<dbReference type="InterPro" id="IPR042504">
    <property type="entry name" value="Regulatory_protein_E2_N_2"/>
</dbReference>
<keyword evidence="9 12" id="KW-0238">DNA-binding</keyword>
<dbReference type="Gene3D" id="2.170.200.10">
    <property type="entry name" value="Papillomavirus E2 early protein domain"/>
    <property type="match status" value="1"/>
</dbReference>
<feature type="domain" description="Papillomavirus E2 N-terminal" evidence="14">
    <location>
        <begin position="5"/>
        <end position="201"/>
    </location>
</feature>
<evidence type="ECO:0000259" key="15">
    <source>
        <dbReference type="Pfam" id="PF00511"/>
    </source>
</evidence>
<feature type="region of interest" description="Transactivation domain" evidence="12">
    <location>
        <begin position="4"/>
        <end position="203"/>
    </location>
</feature>
<keyword evidence="12" id="KW-0832">Ubl conjugation</keyword>
<dbReference type="GO" id="GO:0003677">
    <property type="term" value="F:DNA binding"/>
    <property type="evidence" value="ECO:0007669"/>
    <property type="project" value="UniProtKB-UniRule"/>
</dbReference>
<keyword evidence="10 12" id="KW-0010">Activator</keyword>
<comment type="PTM">
    <text evidence="12">Phosphorylated.</text>
</comment>
<comment type="similarity">
    <text evidence="12">Belongs to the papillomaviridae E2 protein family.</text>
</comment>
<feature type="region of interest" description="DNA-binding domain" evidence="12">
    <location>
        <begin position="306"/>
        <end position="389"/>
    </location>
</feature>
<dbReference type="GO" id="GO:0003700">
    <property type="term" value="F:DNA-binding transcription factor activity"/>
    <property type="evidence" value="ECO:0007669"/>
    <property type="project" value="UniProtKB-UniRule"/>
</dbReference>
<comment type="subcellular location">
    <subcellularLocation>
        <location evidence="1 12">Host nucleus</location>
    </subcellularLocation>
</comment>
<evidence type="ECO:0000256" key="6">
    <source>
        <dbReference type="ARBA" id="ARBA00022562"/>
    </source>
</evidence>
<dbReference type="GO" id="GO:0006275">
    <property type="term" value="P:regulation of DNA replication"/>
    <property type="evidence" value="ECO:0007669"/>
    <property type="project" value="UniProtKB-UniRule"/>
</dbReference>
<dbReference type="Gene3D" id="1.10.287.30">
    <property type="entry name" value="E2 (early) protein, N terminal domain, subdomain 1"/>
    <property type="match status" value="1"/>
</dbReference>
<dbReference type="Pfam" id="PF00511">
    <property type="entry name" value="PPV_E2_C"/>
    <property type="match status" value="1"/>
</dbReference>
<comment type="similarity">
    <text evidence="2">Belongs to the papillomaviridae E8^E2C protein family.</text>
</comment>
<evidence type="ECO:0000256" key="7">
    <source>
        <dbReference type="ARBA" id="ARBA00022705"/>
    </source>
</evidence>
<feature type="cross-link" description="Glycyl lysine isopeptide (Lys-Gly) (interchain with G-Cter in SUMO)" evidence="12">
    <location>
        <position position="313"/>
    </location>
</feature>
<proteinExistence type="inferred from homology"/>
<evidence type="ECO:0000256" key="4">
    <source>
        <dbReference type="ARBA" id="ARBA00022518"/>
    </source>
</evidence>
<keyword evidence="3 12" id="KW-0678">Repressor</keyword>
<keyword evidence="6 12" id="KW-1048">Host nucleus</keyword>
<accession>A0A385PM90</accession>
<dbReference type="EMBL" id="MH777200">
    <property type="protein sequence ID" value="AYA94798.1"/>
    <property type="molecule type" value="Genomic_DNA"/>
</dbReference>
<dbReference type="Gene3D" id="3.30.70.330">
    <property type="match status" value="1"/>
</dbReference>
<evidence type="ECO:0000256" key="13">
    <source>
        <dbReference type="SAM" id="MobiDB-lite"/>
    </source>
</evidence>
<dbReference type="InterPro" id="IPR042503">
    <property type="entry name" value="Regulatory_protein_E2_N_1"/>
</dbReference>
<feature type="compositionally biased region" description="Polar residues" evidence="13">
    <location>
        <begin position="205"/>
        <end position="222"/>
    </location>
</feature>
<keyword evidence="8 12" id="KW-0805">Transcription regulation</keyword>
<evidence type="ECO:0000256" key="10">
    <source>
        <dbReference type="ARBA" id="ARBA00023159"/>
    </source>
</evidence>
<comment type="PTM">
    <text evidence="12">Sumoylation plays a regulatory role in E2 transcriptional activity.</text>
</comment>
<protein>
    <recommendedName>
        <fullName evidence="12">Regulatory protein E2</fullName>
    </recommendedName>
</protein>
<dbReference type="SUPFAM" id="SSF54957">
    <property type="entry name" value="Viral DNA-binding domain"/>
    <property type="match status" value="1"/>
</dbReference>
<gene>
    <name evidence="12" type="primary">E2</name>
</gene>
<dbReference type="GO" id="GO:0042025">
    <property type="term" value="C:host cell nucleus"/>
    <property type="evidence" value="ECO:0007669"/>
    <property type="project" value="UniProtKB-SubCell"/>
</dbReference>
<evidence type="ECO:0000256" key="3">
    <source>
        <dbReference type="ARBA" id="ARBA00022491"/>
    </source>
</evidence>
<evidence type="ECO:0000256" key="9">
    <source>
        <dbReference type="ARBA" id="ARBA00023125"/>
    </source>
</evidence>
<feature type="compositionally biased region" description="Basic residues" evidence="13">
    <location>
        <begin position="253"/>
        <end position="269"/>
    </location>
</feature>
<dbReference type="HAMAP" id="MF_04001">
    <property type="entry name" value="PPV_E2"/>
    <property type="match status" value="1"/>
</dbReference>
<comment type="subunit">
    <text evidence="12">Binds DNA as homodimer. Interacts with protein E1; this interaction greatly increases E1 DNA-binding activity. Interacts with protein L1; this interaction enhances E2-dependent replication and transcription activation. Interacts with protein L2; this interaction inhibits E2 transcriptional activity but not DNA replication function E2. Interacts with protein E7; this interaction inhibits E7 oncogenic activity. Interacts with host TAF1; this interaction modulates E2-dependent transcriptional regulation. Interacts with host BRD4; this interaction mediates E2 transcriptional activation function. Additionally, the interaction with host BRD4 on mitotic chromosomes mediates tethering of the viral genome. Interacts with host TOPBP1; this interaction is required for optimal viral DNA replication.</text>
</comment>
<dbReference type="SUPFAM" id="SSF51332">
    <property type="entry name" value="E2 regulatory, transactivation domain"/>
    <property type="match status" value="1"/>
</dbReference>
<feature type="domain" description="Papillomavirus E2 C-terminal" evidence="15">
    <location>
        <begin position="309"/>
        <end position="385"/>
    </location>
</feature>
<evidence type="ECO:0000259" key="14">
    <source>
        <dbReference type="Pfam" id="PF00508"/>
    </source>
</evidence>
<evidence type="ECO:0000256" key="12">
    <source>
        <dbReference type="HAMAP-Rule" id="MF_04001"/>
    </source>
</evidence>
<reference evidence="16" key="1">
    <citation type="journal article" date="2018" name="Nat. Med.">
        <title>Expanded skin virome in DOCK8-deficient patients.</title>
        <authorList>
            <consortium name="NISC Comparative Sequencing Program"/>
            <person name="Tirosh O."/>
            <person name="Conlan S."/>
            <person name="Deming C."/>
            <person name="Lee-Lin S.Q."/>
            <person name="Huang X."/>
            <person name="Su H.C."/>
            <person name="Freeman A.F."/>
            <person name="Segre J.A."/>
            <person name="Kong H.H."/>
        </authorList>
    </citation>
    <scope>NUCLEOTIDE SEQUENCE</scope>
    <source>
        <strain evidence="16">HPV-mSK_055</strain>
    </source>
</reference>
<sequence length="389" mass="44473">METQETLTARFVAQQDIQLSLIEKESTSLEDHIAYWESVRKENVLSYYARKEGHNKLGLQPLPVTSVSEYRAKEAIKIVLLLKSLKKSAYGEESWTLAQVSAELLNTSPKNCFKKDPFNVTVYFDNNPANSFVYTCWDFIYYEDENNVWHKTAGLVDNNGLYFRDISGDLNYFQLFLPDAERYGQTQQWTVKFKNQTLFASMSSASRSVPESSNEAFESSSHTTTTTPVSRKRHRETEEDTNPESPTSTFSGLRRRRGESRKSTTRGRRGTNTNTAPSPEEVGTGSRSVQRTGLSRLRRLQEEARDPSLIILKGHPNTLKCWRYRFKNRYPHLCQACSTVFHWVGDDADKHESARVLLAFVDDAQRQTFIDSVNLPKGTEFALGQLDSL</sequence>
<dbReference type="GO" id="GO:0039693">
    <property type="term" value="P:viral DNA genome replication"/>
    <property type="evidence" value="ECO:0007669"/>
    <property type="project" value="UniProtKB-UniRule"/>
</dbReference>
<evidence type="ECO:0000256" key="1">
    <source>
        <dbReference type="ARBA" id="ARBA00004147"/>
    </source>
</evidence>
<evidence type="ECO:0000256" key="8">
    <source>
        <dbReference type="ARBA" id="ARBA00023015"/>
    </source>
</evidence>
<dbReference type="InterPro" id="IPR000427">
    <property type="entry name" value="Papillomavirus_E2_C"/>
</dbReference>